<evidence type="ECO:0000313" key="3">
    <source>
        <dbReference type="Proteomes" id="UP000199568"/>
    </source>
</evidence>
<dbReference type="OrthoDB" id="1957506at2"/>
<protein>
    <submittedName>
        <fullName evidence="2">Uncharacterized protein</fullName>
    </submittedName>
</protein>
<gene>
    <name evidence="2" type="ORF">SAMN05660297_02709</name>
</gene>
<name>A0A1I0FAY7_9FIRM</name>
<sequence>MKKKPLKKDINENFFREMNYELAGDIGAIDNEEMINNKKLMPGKKHKEKSGVKNQNKKS</sequence>
<reference evidence="2 3" key="1">
    <citation type="submission" date="2016-10" db="EMBL/GenBank/DDBJ databases">
        <authorList>
            <person name="de Groot N.N."/>
        </authorList>
    </citation>
    <scope>NUCLEOTIDE SEQUENCE [LARGE SCALE GENOMIC DNA]</scope>
    <source>
        <strain evidence="2 3">DSM 18979</strain>
    </source>
</reference>
<dbReference type="EMBL" id="FOHU01000014">
    <property type="protein sequence ID" value="SET54474.1"/>
    <property type="molecule type" value="Genomic_DNA"/>
</dbReference>
<dbReference type="AlphaFoldDB" id="A0A1I0FAY7"/>
<organism evidence="2 3">
    <name type="scientific">Natronincola peptidivorans</name>
    <dbReference type="NCBI Taxonomy" id="426128"/>
    <lineage>
        <taxon>Bacteria</taxon>
        <taxon>Bacillati</taxon>
        <taxon>Bacillota</taxon>
        <taxon>Clostridia</taxon>
        <taxon>Peptostreptococcales</taxon>
        <taxon>Natronincolaceae</taxon>
        <taxon>Natronincola</taxon>
    </lineage>
</organism>
<keyword evidence="3" id="KW-1185">Reference proteome</keyword>
<accession>A0A1I0FAY7</accession>
<dbReference type="RefSeq" id="WP_090445105.1">
    <property type="nucleotide sequence ID" value="NZ_FOHU01000014.1"/>
</dbReference>
<evidence type="ECO:0000256" key="1">
    <source>
        <dbReference type="SAM" id="MobiDB-lite"/>
    </source>
</evidence>
<feature type="region of interest" description="Disordered" evidence="1">
    <location>
        <begin position="39"/>
        <end position="59"/>
    </location>
</feature>
<dbReference type="Proteomes" id="UP000199568">
    <property type="component" value="Unassembled WGS sequence"/>
</dbReference>
<evidence type="ECO:0000313" key="2">
    <source>
        <dbReference type="EMBL" id="SET54474.1"/>
    </source>
</evidence>
<proteinExistence type="predicted"/>